<dbReference type="AlphaFoldDB" id="A0A975SQ16"/>
<dbReference type="KEGG" id="aiq:Azoinq_07125"/>
<sequence>MIPALRDLVRRLESPDIAKAGVIQWGSPVPAFGNLGSSQIATLGLNPSNREFVDITGNELIGPFRRFQTLRSLRLNHWSNATSKHLHLIEESCTNYFLRNPYDAWFKELDSLLGGVASYYYENSTRSACHLDVIPYATLSKWTDLSALQRSKLIEIAGDTLGLLLRDSSIKFLILNGNSVVKNVESVSGSRLTCIEMPDWTLPRKAHGGVRGVSYFGRINKIRGVNLGREITVLGFNHNIQSSFGVTNEVKTNIRRWIIDSIGGGIS</sequence>
<dbReference type="Proteomes" id="UP000683428">
    <property type="component" value="Chromosome"/>
</dbReference>
<gene>
    <name evidence="1" type="ORF">Azoinq_07125</name>
</gene>
<evidence type="ECO:0000313" key="2">
    <source>
        <dbReference type="Proteomes" id="UP000683428"/>
    </source>
</evidence>
<name>A0A975SQ16_9RHOO</name>
<organism evidence="1 2">
    <name type="scientific">Azospira inquinata</name>
    <dbReference type="NCBI Taxonomy" id="2785627"/>
    <lineage>
        <taxon>Bacteria</taxon>
        <taxon>Pseudomonadati</taxon>
        <taxon>Pseudomonadota</taxon>
        <taxon>Betaproteobacteria</taxon>
        <taxon>Rhodocyclales</taxon>
        <taxon>Rhodocyclaceae</taxon>
        <taxon>Azospira</taxon>
    </lineage>
</organism>
<protein>
    <submittedName>
        <fullName evidence="1">Uncharacterized protein</fullName>
    </submittedName>
</protein>
<proteinExistence type="predicted"/>
<reference evidence="1" key="1">
    <citation type="submission" date="2020-11" db="EMBL/GenBank/DDBJ databases">
        <title>Azospira inquinata sp. nov.</title>
        <authorList>
            <person name="Moe W.M."/>
            <person name="Mikes M.C."/>
        </authorList>
    </citation>
    <scope>NUCLEOTIDE SEQUENCE</scope>
    <source>
        <strain evidence="1">Azo-3</strain>
    </source>
</reference>
<dbReference type="EMBL" id="CP064782">
    <property type="protein sequence ID" value="QWT50348.1"/>
    <property type="molecule type" value="Genomic_DNA"/>
</dbReference>
<dbReference type="RefSeq" id="WP_216130549.1">
    <property type="nucleotide sequence ID" value="NZ_CP064782.1"/>
</dbReference>
<evidence type="ECO:0000313" key="1">
    <source>
        <dbReference type="EMBL" id="QWT50348.1"/>
    </source>
</evidence>
<keyword evidence="2" id="KW-1185">Reference proteome</keyword>
<accession>A0A975SQ16</accession>